<gene>
    <name evidence="3" type="ORF">SELMODRAFT_407767</name>
</gene>
<keyword evidence="2" id="KW-0812">Transmembrane</keyword>
<dbReference type="EMBL" id="GL377572">
    <property type="protein sequence ID" value="EFJ32347.1"/>
    <property type="molecule type" value="Genomic_DNA"/>
</dbReference>
<dbReference type="KEGG" id="smo:SELMODRAFT_407767"/>
<reference evidence="3 4" key="1">
    <citation type="journal article" date="2011" name="Science">
        <title>The Selaginella genome identifies genetic changes associated with the evolution of vascular plants.</title>
        <authorList>
            <person name="Banks J.A."/>
            <person name="Nishiyama T."/>
            <person name="Hasebe M."/>
            <person name="Bowman J.L."/>
            <person name="Gribskov M."/>
            <person name="dePamphilis C."/>
            <person name="Albert V.A."/>
            <person name="Aono N."/>
            <person name="Aoyama T."/>
            <person name="Ambrose B.A."/>
            <person name="Ashton N.W."/>
            <person name="Axtell M.J."/>
            <person name="Barker E."/>
            <person name="Barker M.S."/>
            <person name="Bennetzen J.L."/>
            <person name="Bonawitz N.D."/>
            <person name="Chapple C."/>
            <person name="Cheng C."/>
            <person name="Correa L.G."/>
            <person name="Dacre M."/>
            <person name="DeBarry J."/>
            <person name="Dreyer I."/>
            <person name="Elias M."/>
            <person name="Engstrom E.M."/>
            <person name="Estelle M."/>
            <person name="Feng L."/>
            <person name="Finet C."/>
            <person name="Floyd S.K."/>
            <person name="Frommer W.B."/>
            <person name="Fujita T."/>
            <person name="Gramzow L."/>
            <person name="Gutensohn M."/>
            <person name="Harholt J."/>
            <person name="Hattori M."/>
            <person name="Heyl A."/>
            <person name="Hirai T."/>
            <person name="Hiwatashi Y."/>
            <person name="Ishikawa M."/>
            <person name="Iwata M."/>
            <person name="Karol K.G."/>
            <person name="Koehler B."/>
            <person name="Kolukisaoglu U."/>
            <person name="Kubo M."/>
            <person name="Kurata T."/>
            <person name="Lalonde S."/>
            <person name="Li K."/>
            <person name="Li Y."/>
            <person name="Litt A."/>
            <person name="Lyons E."/>
            <person name="Manning G."/>
            <person name="Maruyama T."/>
            <person name="Michael T.P."/>
            <person name="Mikami K."/>
            <person name="Miyazaki S."/>
            <person name="Morinaga S."/>
            <person name="Murata T."/>
            <person name="Mueller-Roeber B."/>
            <person name="Nelson D.R."/>
            <person name="Obara M."/>
            <person name="Oguri Y."/>
            <person name="Olmstead R.G."/>
            <person name="Onodera N."/>
            <person name="Petersen B.L."/>
            <person name="Pils B."/>
            <person name="Prigge M."/>
            <person name="Rensing S.A."/>
            <person name="Riano-Pachon D.M."/>
            <person name="Roberts A.W."/>
            <person name="Sato Y."/>
            <person name="Scheller H.V."/>
            <person name="Schulz B."/>
            <person name="Schulz C."/>
            <person name="Shakirov E.V."/>
            <person name="Shibagaki N."/>
            <person name="Shinohara N."/>
            <person name="Shippen D.E."/>
            <person name="Soerensen I."/>
            <person name="Sotooka R."/>
            <person name="Sugimoto N."/>
            <person name="Sugita M."/>
            <person name="Sumikawa N."/>
            <person name="Tanurdzic M."/>
            <person name="Theissen G."/>
            <person name="Ulvskov P."/>
            <person name="Wakazuki S."/>
            <person name="Weng J.K."/>
            <person name="Willats W.W."/>
            <person name="Wipf D."/>
            <person name="Wolf P.G."/>
            <person name="Yang L."/>
            <person name="Zimmer A.D."/>
            <person name="Zhu Q."/>
            <person name="Mitros T."/>
            <person name="Hellsten U."/>
            <person name="Loque D."/>
            <person name="Otillar R."/>
            <person name="Salamov A."/>
            <person name="Schmutz J."/>
            <person name="Shapiro H."/>
            <person name="Lindquist E."/>
            <person name="Lucas S."/>
            <person name="Rokhsar D."/>
            <person name="Grigoriev I.V."/>
        </authorList>
    </citation>
    <scope>NUCLEOTIDE SEQUENCE [LARGE SCALE GENOMIC DNA]</scope>
</reference>
<feature type="compositionally biased region" description="Pro residues" evidence="1">
    <location>
        <begin position="154"/>
        <end position="174"/>
    </location>
</feature>
<proteinExistence type="predicted"/>
<feature type="transmembrane region" description="Helical" evidence="2">
    <location>
        <begin position="213"/>
        <end position="236"/>
    </location>
</feature>
<dbReference type="InParanoid" id="D8R6P2"/>
<feature type="compositionally biased region" description="Basic and acidic residues" evidence="1">
    <location>
        <begin position="93"/>
        <end position="103"/>
    </location>
</feature>
<dbReference type="HOGENOM" id="CLU_029405_0_0_1"/>
<dbReference type="Gramene" id="EFJ32347">
    <property type="protein sequence ID" value="EFJ32347"/>
    <property type="gene ID" value="SELMODRAFT_407767"/>
</dbReference>
<feature type="region of interest" description="Disordered" evidence="1">
    <location>
        <begin position="253"/>
        <end position="315"/>
    </location>
</feature>
<evidence type="ECO:0000256" key="2">
    <source>
        <dbReference type="SAM" id="Phobius"/>
    </source>
</evidence>
<feature type="compositionally biased region" description="Pro residues" evidence="1">
    <location>
        <begin position="35"/>
        <end position="46"/>
    </location>
</feature>
<keyword evidence="4" id="KW-1185">Reference proteome</keyword>
<feature type="region of interest" description="Disordered" evidence="1">
    <location>
        <begin position="1"/>
        <end position="195"/>
    </location>
</feature>
<keyword evidence="2" id="KW-1133">Transmembrane helix</keyword>
<evidence type="ECO:0000256" key="1">
    <source>
        <dbReference type="SAM" id="MobiDB-lite"/>
    </source>
</evidence>
<dbReference type="Proteomes" id="UP000001514">
    <property type="component" value="Unassembled WGS sequence"/>
</dbReference>
<dbReference type="AlphaFoldDB" id="D8R6P2"/>
<sequence>MARKISTPPPPPPHREHARRTPPPKPSPKRTPTTSSPPPKRSPPAPAKRHTEGHHSPAKPPPSSPEHHGAGHPPPSSPEHHGAGHPPPSSPPTKEHPAAEPNRHHGHRRAGDGAATGPPPSSSPPNKADTVTWRPRRAGPSSPPPSSIMWNPRSPSPPPSSITWNPRPPSPPPSTITWQPRPLGLDTSPPTASSAPSSAAAAAAAAFVASPGVLAAGIVMLLLALVAIVTGVWILLKRRRNKVHSDIHHDNILVEDGHEPSGGNSGSSSGSISLPKKKAAADPLIRELLRPPRRLPPSALPAGARHKSASGNDPLFRAADPVHGQQGSRGNVIMEDPLVVFPAYEVDEQPRLFSATPEDDPLFSTGGYSHHPAGEKMAANELPVCISSRCDRVPEQFHGREQGRKVADRSGTVFDPGDVAALAKKRAEMEKQMQKFIMMEPRIRPFFHRKRDVENSPENLVRKLTANDPKRVKSDLEVEPSAPGHASLTGENADQILDNTRIRTVVFLMQLKSNFTVVLVAGPQNGHFETVFVIDNVLPRVTPRLWEEPKDVHQRRFHQHQHHNRFCISLQSLMKIAIIAGTGAYRFASGYLQIRSYMLIPLFSAILRYLVLTDHVKIERAKNVSISPKSLL</sequence>
<feature type="transmembrane region" description="Helical" evidence="2">
    <location>
        <begin position="594"/>
        <end position="612"/>
    </location>
</feature>
<name>D8R6P2_SELML</name>
<accession>D8R6P2</accession>
<keyword evidence="2" id="KW-0472">Membrane</keyword>
<protein>
    <submittedName>
        <fullName evidence="3">Uncharacterized protein</fullName>
    </submittedName>
</protein>
<organism evidence="4">
    <name type="scientific">Selaginella moellendorffii</name>
    <name type="common">Spikemoss</name>
    <dbReference type="NCBI Taxonomy" id="88036"/>
    <lineage>
        <taxon>Eukaryota</taxon>
        <taxon>Viridiplantae</taxon>
        <taxon>Streptophyta</taxon>
        <taxon>Embryophyta</taxon>
        <taxon>Tracheophyta</taxon>
        <taxon>Lycopodiopsida</taxon>
        <taxon>Selaginellales</taxon>
        <taxon>Selaginellaceae</taxon>
        <taxon>Selaginella</taxon>
    </lineage>
</organism>
<evidence type="ECO:0000313" key="3">
    <source>
        <dbReference type="EMBL" id="EFJ32347.1"/>
    </source>
</evidence>
<feature type="transmembrane region" description="Helical" evidence="2">
    <location>
        <begin position="566"/>
        <end position="588"/>
    </location>
</feature>
<evidence type="ECO:0000313" key="4">
    <source>
        <dbReference type="Proteomes" id="UP000001514"/>
    </source>
</evidence>